<feature type="non-terminal residue" evidence="2">
    <location>
        <position position="1"/>
    </location>
</feature>
<accession>K0R2K2</accession>
<evidence type="ECO:0008006" key="4">
    <source>
        <dbReference type="Google" id="ProtNLM"/>
    </source>
</evidence>
<gene>
    <name evidence="2" type="ORF">THAOC_34995</name>
</gene>
<dbReference type="eggNOG" id="ENOG502RZ2E">
    <property type="taxonomic scope" value="Eukaryota"/>
</dbReference>
<keyword evidence="3" id="KW-1185">Reference proteome</keyword>
<dbReference type="InterPro" id="IPR013320">
    <property type="entry name" value="ConA-like_dom_sf"/>
</dbReference>
<name>K0R2K2_THAOC</name>
<dbReference type="Proteomes" id="UP000266841">
    <property type="component" value="Unassembled WGS sequence"/>
</dbReference>
<dbReference type="Gene3D" id="2.60.120.920">
    <property type="match status" value="1"/>
</dbReference>
<organism evidence="2 3">
    <name type="scientific">Thalassiosira oceanica</name>
    <name type="common">Marine diatom</name>
    <dbReference type="NCBI Taxonomy" id="159749"/>
    <lineage>
        <taxon>Eukaryota</taxon>
        <taxon>Sar</taxon>
        <taxon>Stramenopiles</taxon>
        <taxon>Ochrophyta</taxon>
        <taxon>Bacillariophyta</taxon>
        <taxon>Coscinodiscophyceae</taxon>
        <taxon>Thalassiosirophycidae</taxon>
        <taxon>Thalassiosirales</taxon>
        <taxon>Thalassiosiraceae</taxon>
        <taxon>Thalassiosira</taxon>
    </lineage>
</organism>
<feature type="region of interest" description="Disordered" evidence="1">
    <location>
        <begin position="1"/>
        <end position="39"/>
    </location>
</feature>
<dbReference type="InterPro" id="IPR043136">
    <property type="entry name" value="B30.2/SPRY_sf"/>
</dbReference>
<protein>
    <recommendedName>
        <fullName evidence="4">B30.2/SPRY domain-containing protein</fullName>
    </recommendedName>
</protein>
<dbReference type="EMBL" id="AGNL01047816">
    <property type="protein sequence ID" value="EJK46340.1"/>
    <property type="molecule type" value="Genomic_DNA"/>
</dbReference>
<evidence type="ECO:0000313" key="3">
    <source>
        <dbReference type="Proteomes" id="UP000266841"/>
    </source>
</evidence>
<dbReference type="SUPFAM" id="SSF49899">
    <property type="entry name" value="Concanavalin A-like lectins/glucanases"/>
    <property type="match status" value="1"/>
</dbReference>
<evidence type="ECO:0000256" key="1">
    <source>
        <dbReference type="SAM" id="MobiDB-lite"/>
    </source>
</evidence>
<proteinExistence type="predicted"/>
<evidence type="ECO:0000313" key="2">
    <source>
        <dbReference type="EMBL" id="EJK46340.1"/>
    </source>
</evidence>
<reference evidence="2 3" key="1">
    <citation type="journal article" date="2012" name="Genome Biol.">
        <title>Genome and low-iron response of an oceanic diatom adapted to chronic iron limitation.</title>
        <authorList>
            <person name="Lommer M."/>
            <person name="Specht M."/>
            <person name="Roy A.S."/>
            <person name="Kraemer L."/>
            <person name="Andreson R."/>
            <person name="Gutowska M.A."/>
            <person name="Wolf J."/>
            <person name="Bergner S.V."/>
            <person name="Schilhabel M.B."/>
            <person name="Klostermeier U.C."/>
            <person name="Beiko R.G."/>
            <person name="Rosenstiel P."/>
            <person name="Hippler M."/>
            <person name="Laroche J."/>
        </authorList>
    </citation>
    <scope>NUCLEOTIDE SEQUENCE [LARGE SCALE GENOMIC DNA]</scope>
    <source>
        <strain evidence="2 3">CCMP1005</strain>
    </source>
</reference>
<dbReference type="AlphaFoldDB" id="K0R2K2"/>
<sequence length="458" mass="49892">DPPVPVQPRAGRRTGGGGEGGDDEEGGRGGGEPEDGEGQVDAAVDRHGLLSDFAGALSASRLRLEEVGGPPPVCWLCVDQETRGVQRQVGMWAKWGQVEEVGRGHGAAAVRLRRRIAELESENEMLRRRGQGEGSSHDVLPVVVTVVVSATRTVDLSRVTTCIVTHITSFLGTSRELLNMALTCISFGWRQPGSTLNWSLVEEVARQAVCSRATDDEMGCLPRYVGGTATWLSILHKYEHLLLFDVLLGGYIKHRNGDKTAVCSTDENYCDSVAVSSSYVMKSGTHYAEFLITGEPYIGIVRPMPGLDAGAYQEEFDFFDDNCYPDFRAQISSDWDSDVHACDFSCDDGKMSFTDFDDDILGDEWEGMESCQSGDTVGMLLNLDEGTLTVYKNNRRLGVLKVGLSGPPALDGRRSHRVNRRSPIGGWTRAEEQGPWNIVVAATVNLSRADTSLVIQIS</sequence>
<comment type="caution">
    <text evidence="2">The sequence shown here is derived from an EMBL/GenBank/DDBJ whole genome shotgun (WGS) entry which is preliminary data.</text>
</comment>